<dbReference type="InterPro" id="IPR050469">
    <property type="entry name" value="Diguanylate_Cyclase"/>
</dbReference>
<evidence type="ECO:0000256" key="1">
    <source>
        <dbReference type="SAM" id="Phobius"/>
    </source>
</evidence>
<proteinExistence type="predicted"/>
<dbReference type="SUPFAM" id="SSF55073">
    <property type="entry name" value="Nucleotide cyclase"/>
    <property type="match status" value="1"/>
</dbReference>
<dbReference type="CDD" id="cd01949">
    <property type="entry name" value="GGDEF"/>
    <property type="match status" value="1"/>
</dbReference>
<dbReference type="GO" id="GO:0043709">
    <property type="term" value="P:cell adhesion involved in single-species biofilm formation"/>
    <property type="evidence" value="ECO:0007669"/>
    <property type="project" value="TreeGrafter"/>
</dbReference>
<feature type="transmembrane region" description="Helical" evidence="1">
    <location>
        <begin position="151"/>
        <end position="171"/>
    </location>
</feature>
<gene>
    <name evidence="3" type="ORF">FPZ49_24595</name>
</gene>
<feature type="transmembrane region" description="Helical" evidence="1">
    <location>
        <begin position="177"/>
        <end position="196"/>
    </location>
</feature>
<dbReference type="PANTHER" id="PTHR45138">
    <property type="entry name" value="REGULATORY COMPONENTS OF SENSORY TRANSDUCTION SYSTEM"/>
    <property type="match status" value="1"/>
</dbReference>
<dbReference type="NCBIfam" id="TIGR00254">
    <property type="entry name" value="GGDEF"/>
    <property type="match status" value="1"/>
</dbReference>
<keyword evidence="1" id="KW-0472">Membrane</keyword>
<feature type="transmembrane region" description="Helical" evidence="1">
    <location>
        <begin position="121"/>
        <end position="139"/>
    </location>
</feature>
<comment type="caution">
    <text evidence="3">The sequence shown here is derived from an EMBL/GenBank/DDBJ whole genome shotgun (WGS) entry which is preliminary data.</text>
</comment>
<evidence type="ECO:0000313" key="4">
    <source>
        <dbReference type="Proteomes" id="UP000317036"/>
    </source>
</evidence>
<dbReference type="InterPro" id="IPR000160">
    <property type="entry name" value="GGDEF_dom"/>
</dbReference>
<dbReference type="Proteomes" id="UP000317036">
    <property type="component" value="Unassembled WGS sequence"/>
</dbReference>
<feature type="domain" description="GGDEF" evidence="2">
    <location>
        <begin position="236"/>
        <end position="369"/>
    </location>
</feature>
<keyword evidence="1" id="KW-0812">Transmembrane</keyword>
<dbReference type="PROSITE" id="PS50887">
    <property type="entry name" value="GGDEF"/>
    <property type="match status" value="1"/>
</dbReference>
<dbReference type="PANTHER" id="PTHR45138:SF9">
    <property type="entry name" value="DIGUANYLATE CYCLASE DGCM-RELATED"/>
    <property type="match status" value="1"/>
</dbReference>
<dbReference type="OrthoDB" id="9759607at2"/>
<feature type="transmembrane region" description="Helical" evidence="1">
    <location>
        <begin position="35"/>
        <end position="57"/>
    </location>
</feature>
<organism evidence="3 4">
    <name type="scientific">Paenibacillus cremeus</name>
    <dbReference type="NCBI Taxonomy" id="2163881"/>
    <lineage>
        <taxon>Bacteria</taxon>
        <taxon>Bacillati</taxon>
        <taxon>Bacillota</taxon>
        <taxon>Bacilli</taxon>
        <taxon>Bacillales</taxon>
        <taxon>Paenibacillaceae</taxon>
        <taxon>Paenibacillus</taxon>
    </lineage>
</organism>
<dbReference type="RefSeq" id="WP_144852021.1">
    <property type="nucleotide sequence ID" value="NZ_VNJI01000039.1"/>
</dbReference>
<dbReference type="GO" id="GO:0005886">
    <property type="term" value="C:plasma membrane"/>
    <property type="evidence" value="ECO:0007669"/>
    <property type="project" value="TreeGrafter"/>
</dbReference>
<dbReference type="GO" id="GO:0052621">
    <property type="term" value="F:diguanylate cyclase activity"/>
    <property type="evidence" value="ECO:0007669"/>
    <property type="project" value="TreeGrafter"/>
</dbReference>
<name>A0A559K5F4_9BACL</name>
<feature type="transmembrane region" description="Helical" evidence="1">
    <location>
        <begin position="97"/>
        <end position="115"/>
    </location>
</feature>
<dbReference type="InterPro" id="IPR029787">
    <property type="entry name" value="Nucleotide_cyclase"/>
</dbReference>
<accession>A0A559K5F4</accession>
<reference evidence="3 4" key="1">
    <citation type="submission" date="2019-07" db="EMBL/GenBank/DDBJ databases">
        <authorList>
            <person name="Kim J."/>
        </authorList>
    </citation>
    <scope>NUCLEOTIDE SEQUENCE [LARGE SCALE GENOMIC DNA]</scope>
    <source>
        <strain evidence="3 4">JC52</strain>
    </source>
</reference>
<feature type="transmembrane region" description="Helical" evidence="1">
    <location>
        <begin position="6"/>
        <end position="28"/>
    </location>
</feature>
<dbReference type="SMART" id="SM00267">
    <property type="entry name" value="GGDEF"/>
    <property type="match status" value="1"/>
</dbReference>
<dbReference type="EMBL" id="VNJI01000039">
    <property type="protein sequence ID" value="TVY07326.1"/>
    <property type="molecule type" value="Genomic_DNA"/>
</dbReference>
<feature type="transmembrane region" description="Helical" evidence="1">
    <location>
        <begin position="69"/>
        <end position="90"/>
    </location>
</feature>
<protein>
    <submittedName>
        <fullName evidence="3">GGDEF domain-containing protein</fullName>
    </submittedName>
</protein>
<dbReference type="InterPro" id="IPR043128">
    <property type="entry name" value="Rev_trsase/Diguanyl_cyclase"/>
</dbReference>
<dbReference type="GO" id="GO:1902201">
    <property type="term" value="P:negative regulation of bacterial-type flagellum-dependent cell motility"/>
    <property type="evidence" value="ECO:0007669"/>
    <property type="project" value="TreeGrafter"/>
</dbReference>
<evidence type="ECO:0000259" key="2">
    <source>
        <dbReference type="PROSITE" id="PS50887"/>
    </source>
</evidence>
<keyword evidence="4" id="KW-1185">Reference proteome</keyword>
<sequence>MNFNPAIIPALVILSVLGCMFTMGYMLYRRWRGNMYLIFTVSTGMALLSQLILVFLTGSGSKPSVIGPMQSFVNLLSFILLQGGFFHIFNPKLKKEFYVFLLATAGSLLLASFFFFVSALFVGIALTILNIGFTVFLYFGALPRLTKREKFLAVFILNVCTSISVLLYSILESPFLLIVSFTLGLATLSMLFIILFDRIIDLMQAVSYSSVTDGLTGLYQKHYFKKKVNEAIAAGKPCSVIFSDLDNFKRLNDTQGHQIGDIMLKLAAKIMKEVCDEIGIGGRYGGEEIVALITDHTDHRSDPAIVAEKYRARIESESKKDGYYPITVSVGFSRINSDATDADEFIRQADDAMYLSKTSGKNKISDFAALRGEMDKKAAAMAP</sequence>
<dbReference type="Gene3D" id="3.30.70.270">
    <property type="match status" value="1"/>
</dbReference>
<evidence type="ECO:0000313" key="3">
    <source>
        <dbReference type="EMBL" id="TVY07326.1"/>
    </source>
</evidence>
<dbReference type="AlphaFoldDB" id="A0A559K5F4"/>
<dbReference type="Pfam" id="PF00990">
    <property type="entry name" value="GGDEF"/>
    <property type="match status" value="1"/>
</dbReference>
<keyword evidence="1" id="KW-1133">Transmembrane helix</keyword>